<feature type="transmembrane region" description="Helical" evidence="8">
    <location>
        <begin position="51"/>
        <end position="73"/>
    </location>
</feature>
<evidence type="ECO:0000256" key="5">
    <source>
        <dbReference type="ARBA" id="ARBA00022989"/>
    </source>
</evidence>
<protein>
    <submittedName>
        <fullName evidence="9">Purine-cytosine permease family protein</fullName>
    </submittedName>
</protein>
<keyword evidence="10" id="KW-1185">Reference proteome</keyword>
<keyword evidence="3 7" id="KW-0813">Transport</keyword>
<keyword evidence="4 8" id="KW-0812">Transmembrane</keyword>
<dbReference type="Gene3D" id="1.10.4160.10">
    <property type="entry name" value="Hydantoin permease"/>
    <property type="match status" value="1"/>
</dbReference>
<evidence type="ECO:0000256" key="4">
    <source>
        <dbReference type="ARBA" id="ARBA00022692"/>
    </source>
</evidence>
<feature type="transmembrane region" description="Helical" evidence="8">
    <location>
        <begin position="454"/>
        <end position="472"/>
    </location>
</feature>
<dbReference type="Pfam" id="PF02133">
    <property type="entry name" value="Transp_cyt_pur"/>
    <property type="match status" value="1"/>
</dbReference>
<dbReference type="PIRSF" id="PIRSF002744">
    <property type="entry name" value="Pur-cyt_permease"/>
    <property type="match status" value="1"/>
</dbReference>
<feature type="transmembrane region" description="Helical" evidence="8">
    <location>
        <begin position="160"/>
        <end position="181"/>
    </location>
</feature>
<proteinExistence type="inferred from homology"/>
<dbReference type="InterPro" id="IPR001248">
    <property type="entry name" value="Pur-cyt_permease"/>
</dbReference>
<dbReference type="Proteomes" id="UP001589788">
    <property type="component" value="Unassembled WGS sequence"/>
</dbReference>
<feature type="transmembrane region" description="Helical" evidence="8">
    <location>
        <begin position="340"/>
        <end position="359"/>
    </location>
</feature>
<dbReference type="EMBL" id="JBHLYQ010000065">
    <property type="protein sequence ID" value="MFC0082031.1"/>
    <property type="molecule type" value="Genomic_DNA"/>
</dbReference>
<accession>A0ABV6C5C4</accession>
<evidence type="ECO:0000256" key="6">
    <source>
        <dbReference type="ARBA" id="ARBA00023136"/>
    </source>
</evidence>
<sequence length="499" mass="53187">MASDAASAAVGTTVGGGSAPSEDAYQAFKVESRGIELIPDDQRPMRPSDLFWLWAGAIWNVEFLVYGALIVSFGLSFTQAVIAILVGNVFYVLLGMASIQGPEAGTTAFGVSRAPFGINGNRVPSLFNWITQVGFEVEGLVLVVLVVEAMLSHEGVSAGTGIKIGLILFAVAVQFIAPFLGHATITKLLRYLSFVFIVVFAIMAALVIPHVHLGTYHKSATWEIWTTAVVLLVSAGGLGWTENGNDYSRYLPRQTSKAKTLWAATLGAAIPSILLELLGAAAYIVSPKATAVTGLPASFASWFFWPFLILALPQIFAINSLDLYSSGVTLQALGVPVKRWGAVIIDTIVAGAVTALVIFKGNFYTDLSGFLDYIVVWLAPWFAIVFVDYLLRRGHYDRQALFAERGGTYWRNGGVNWKAIVSLFLGMAAAMMWIDAAFYVPSYTGPLSSATNGADFSWVLGMLVGGIAYWLLSFRSVPAEAALPLGGSLPGAGAGQAAS</sequence>
<dbReference type="InterPro" id="IPR026030">
    <property type="entry name" value="Pur-cyt_permease_Fcy2/21/22"/>
</dbReference>
<comment type="caution">
    <text evidence="9">The sequence shown here is derived from an EMBL/GenBank/DDBJ whole genome shotgun (WGS) entry which is preliminary data.</text>
</comment>
<evidence type="ECO:0000256" key="3">
    <source>
        <dbReference type="ARBA" id="ARBA00022448"/>
    </source>
</evidence>
<dbReference type="RefSeq" id="WP_377789428.1">
    <property type="nucleotide sequence ID" value="NZ_JBHLYQ010000065.1"/>
</dbReference>
<comment type="similarity">
    <text evidence="2 7">Belongs to the purine-cytosine permease (2.A.39) family.</text>
</comment>
<dbReference type="PANTHER" id="PTHR31806">
    <property type="entry name" value="PURINE-CYTOSINE PERMEASE FCY2-RELATED"/>
    <property type="match status" value="1"/>
</dbReference>
<feature type="transmembrane region" description="Helical" evidence="8">
    <location>
        <begin position="415"/>
        <end position="434"/>
    </location>
</feature>
<evidence type="ECO:0000256" key="1">
    <source>
        <dbReference type="ARBA" id="ARBA00004141"/>
    </source>
</evidence>
<feature type="transmembrane region" description="Helical" evidence="8">
    <location>
        <begin position="371"/>
        <end position="391"/>
    </location>
</feature>
<evidence type="ECO:0000313" key="9">
    <source>
        <dbReference type="EMBL" id="MFC0082031.1"/>
    </source>
</evidence>
<evidence type="ECO:0000256" key="2">
    <source>
        <dbReference type="ARBA" id="ARBA00008974"/>
    </source>
</evidence>
<name>A0ABV6C5C4_9ACTN</name>
<dbReference type="PANTHER" id="PTHR31806:SF1">
    <property type="entry name" value="PURINE-CYTOSINE PERMEASE FCY2-RELATED"/>
    <property type="match status" value="1"/>
</dbReference>
<feature type="transmembrane region" description="Helical" evidence="8">
    <location>
        <begin position="220"/>
        <end position="240"/>
    </location>
</feature>
<evidence type="ECO:0000256" key="7">
    <source>
        <dbReference type="PIRNR" id="PIRNR002744"/>
    </source>
</evidence>
<keyword evidence="6 7" id="KW-0472">Membrane</keyword>
<feature type="transmembrane region" description="Helical" evidence="8">
    <location>
        <begin position="188"/>
        <end position="208"/>
    </location>
</feature>
<keyword evidence="5 8" id="KW-1133">Transmembrane helix</keyword>
<evidence type="ECO:0000313" key="10">
    <source>
        <dbReference type="Proteomes" id="UP001589788"/>
    </source>
</evidence>
<comment type="subcellular location">
    <subcellularLocation>
        <location evidence="1">Membrane</location>
        <topology evidence="1">Multi-pass membrane protein</topology>
    </subcellularLocation>
</comment>
<feature type="transmembrane region" description="Helical" evidence="8">
    <location>
        <begin position="261"/>
        <end position="285"/>
    </location>
</feature>
<feature type="transmembrane region" description="Helical" evidence="8">
    <location>
        <begin position="297"/>
        <end position="319"/>
    </location>
</feature>
<gene>
    <name evidence="9" type="ORF">ACFFRE_07705</name>
</gene>
<feature type="transmembrane region" description="Helical" evidence="8">
    <location>
        <begin position="80"/>
        <end position="99"/>
    </location>
</feature>
<evidence type="ECO:0000256" key="8">
    <source>
        <dbReference type="SAM" id="Phobius"/>
    </source>
</evidence>
<organism evidence="9 10">
    <name type="scientific">Aciditerrimonas ferrireducens</name>
    <dbReference type="NCBI Taxonomy" id="667306"/>
    <lineage>
        <taxon>Bacteria</taxon>
        <taxon>Bacillati</taxon>
        <taxon>Actinomycetota</taxon>
        <taxon>Acidimicrobiia</taxon>
        <taxon>Acidimicrobiales</taxon>
        <taxon>Acidimicrobiaceae</taxon>
        <taxon>Aciditerrimonas</taxon>
    </lineage>
</organism>
<reference evidence="9 10" key="1">
    <citation type="submission" date="2024-09" db="EMBL/GenBank/DDBJ databases">
        <authorList>
            <person name="Sun Q."/>
            <person name="Mori K."/>
        </authorList>
    </citation>
    <scope>NUCLEOTIDE SEQUENCE [LARGE SCALE GENOMIC DNA]</scope>
    <source>
        <strain evidence="9 10">JCM 15389</strain>
    </source>
</reference>